<evidence type="ECO:0000313" key="2">
    <source>
        <dbReference type="Proteomes" id="UP001219525"/>
    </source>
</evidence>
<accession>A0AAD6UQL2</accession>
<reference evidence="1" key="1">
    <citation type="submission" date="2023-03" db="EMBL/GenBank/DDBJ databases">
        <title>Massive genome expansion in bonnet fungi (Mycena s.s.) driven by repeated elements and novel gene families across ecological guilds.</title>
        <authorList>
            <consortium name="Lawrence Berkeley National Laboratory"/>
            <person name="Harder C.B."/>
            <person name="Miyauchi S."/>
            <person name="Viragh M."/>
            <person name="Kuo A."/>
            <person name="Thoen E."/>
            <person name="Andreopoulos B."/>
            <person name="Lu D."/>
            <person name="Skrede I."/>
            <person name="Drula E."/>
            <person name="Henrissat B."/>
            <person name="Morin E."/>
            <person name="Kohler A."/>
            <person name="Barry K."/>
            <person name="LaButti K."/>
            <person name="Morin E."/>
            <person name="Salamov A."/>
            <person name="Lipzen A."/>
            <person name="Mereny Z."/>
            <person name="Hegedus B."/>
            <person name="Baldrian P."/>
            <person name="Stursova M."/>
            <person name="Weitz H."/>
            <person name="Taylor A."/>
            <person name="Grigoriev I.V."/>
            <person name="Nagy L.G."/>
            <person name="Martin F."/>
            <person name="Kauserud H."/>
        </authorList>
    </citation>
    <scope>NUCLEOTIDE SEQUENCE</scope>
    <source>
        <strain evidence="1">9144</strain>
    </source>
</reference>
<protein>
    <submittedName>
        <fullName evidence="1">Uncharacterized protein</fullName>
    </submittedName>
</protein>
<comment type="caution">
    <text evidence="1">The sequence shown here is derived from an EMBL/GenBank/DDBJ whole genome shotgun (WGS) entry which is preliminary data.</text>
</comment>
<dbReference type="EMBL" id="JARJCW010000119">
    <property type="protein sequence ID" value="KAJ7192522.1"/>
    <property type="molecule type" value="Genomic_DNA"/>
</dbReference>
<name>A0AAD6UQL2_9AGAR</name>
<gene>
    <name evidence="1" type="ORF">GGX14DRAFT_380026</name>
</gene>
<dbReference type="Proteomes" id="UP001219525">
    <property type="component" value="Unassembled WGS sequence"/>
</dbReference>
<proteinExistence type="predicted"/>
<organism evidence="1 2">
    <name type="scientific">Mycena pura</name>
    <dbReference type="NCBI Taxonomy" id="153505"/>
    <lineage>
        <taxon>Eukaryota</taxon>
        <taxon>Fungi</taxon>
        <taxon>Dikarya</taxon>
        <taxon>Basidiomycota</taxon>
        <taxon>Agaricomycotina</taxon>
        <taxon>Agaricomycetes</taxon>
        <taxon>Agaricomycetidae</taxon>
        <taxon>Agaricales</taxon>
        <taxon>Marasmiineae</taxon>
        <taxon>Mycenaceae</taxon>
        <taxon>Mycena</taxon>
    </lineage>
</organism>
<sequence>MHKEWTDCKELMERTANTLTDDTLRLLFVSVQQNNIDLCASHAVRRCVEIQMETWSSAQASKLGQLHGTASGHG</sequence>
<evidence type="ECO:0000313" key="1">
    <source>
        <dbReference type="EMBL" id="KAJ7192522.1"/>
    </source>
</evidence>
<keyword evidence="2" id="KW-1185">Reference proteome</keyword>
<dbReference type="AlphaFoldDB" id="A0AAD6UQL2"/>